<keyword evidence="2 5" id="KW-0328">Glycosyltransferase</keyword>
<evidence type="ECO:0000256" key="3">
    <source>
        <dbReference type="ARBA" id="ARBA00022679"/>
    </source>
</evidence>
<dbReference type="Gene3D" id="3.40.50.2000">
    <property type="entry name" value="Glycogen Phosphorylase B"/>
    <property type="match status" value="1"/>
</dbReference>
<dbReference type="GO" id="GO:0009247">
    <property type="term" value="P:glycolipid biosynthetic process"/>
    <property type="evidence" value="ECO:0007669"/>
    <property type="project" value="InterPro"/>
</dbReference>
<dbReference type="InterPro" id="IPR050519">
    <property type="entry name" value="Glycosyltransf_28_UgtP"/>
</dbReference>
<feature type="domain" description="Diacylglycerol glucosyltransferase N-terminal" evidence="4">
    <location>
        <begin position="66"/>
        <end position="162"/>
    </location>
</feature>
<dbReference type="Pfam" id="PF06925">
    <property type="entry name" value="MGDG_synth"/>
    <property type="match status" value="1"/>
</dbReference>
<dbReference type="AlphaFoldDB" id="A0A2P4UNV3"/>
<evidence type="ECO:0000313" key="6">
    <source>
        <dbReference type="Proteomes" id="UP000242367"/>
    </source>
</evidence>
<evidence type="ECO:0000256" key="2">
    <source>
        <dbReference type="ARBA" id="ARBA00022676"/>
    </source>
</evidence>
<gene>
    <name evidence="5" type="primary">ugtP</name>
    <name evidence="5" type="ORF">BTM25_11370</name>
</gene>
<dbReference type="GO" id="GO:0016758">
    <property type="term" value="F:hexosyltransferase activity"/>
    <property type="evidence" value="ECO:0007669"/>
    <property type="project" value="InterPro"/>
</dbReference>
<evidence type="ECO:0000259" key="4">
    <source>
        <dbReference type="Pfam" id="PF06925"/>
    </source>
</evidence>
<dbReference type="PANTHER" id="PTHR43025:SF3">
    <property type="entry name" value="MONOGALACTOSYLDIACYLGLYCEROL SYNTHASE 1, CHLOROPLASTIC"/>
    <property type="match status" value="1"/>
</dbReference>
<proteinExistence type="inferred from homology"/>
<accession>A0A2P4UNV3</accession>
<keyword evidence="6" id="KW-1185">Reference proteome</keyword>
<dbReference type="InterPro" id="IPR009695">
    <property type="entry name" value="Diacylglyc_glucosyltr_N"/>
</dbReference>
<evidence type="ECO:0000256" key="1">
    <source>
        <dbReference type="ARBA" id="ARBA00006962"/>
    </source>
</evidence>
<dbReference type="RefSeq" id="WP_103561652.1">
    <property type="nucleotide sequence ID" value="NZ_MTBP01000001.1"/>
</dbReference>
<dbReference type="PANTHER" id="PTHR43025">
    <property type="entry name" value="MONOGALACTOSYLDIACYLGLYCEROL SYNTHASE"/>
    <property type="match status" value="1"/>
</dbReference>
<sequence>MGKRLLILTAGMGAGHDEVAAELARRLAPDGFDAAVVDVLDLLPLRLGRGLRRFYHGMILRTPWLYGALYRKFFVPSGPPRVSPLVVWMAARLDRALHGRPPDAVVSTFHLAAQVAGRLRESGRLPAPSFVLVTDFAVHRLWLHRGNDRYLCPDEAAARTVTAATGRPATGCAPLVRPQFRRDARPVAEFRPRDRPVLVSAGSWGVGEVAETMRVLARSGRYLPVVLCGRNERLIRRLRGADAGLVLGWRDDLADLMAGAYAFVDNAAGLSCREAFARGLPVVSYRPIPGHGRDGARAMADSGVSVYARTPAELLDVLDGLADPSTRDRQVARAYALFDAPAAEKVVTASS</sequence>
<reference evidence="5 6" key="1">
    <citation type="journal article" date="2017" name="Chemistry">
        <title>Isolation, Biosynthesis and Chemical Modifications of Rubterolones A-F: Rare Tropolone Alkaloids from Actinomadura sp. 5-2.</title>
        <authorList>
            <person name="Guo H."/>
            <person name="Benndorf R."/>
            <person name="Leichnitz D."/>
            <person name="Klassen J.L."/>
            <person name="Vollmers J."/>
            <person name="Gorls H."/>
            <person name="Steinacker M."/>
            <person name="Weigel C."/>
            <person name="Dahse H.M."/>
            <person name="Kaster A.K."/>
            <person name="de Beer Z.W."/>
            <person name="Poulsen M."/>
            <person name="Beemelmanns C."/>
        </authorList>
    </citation>
    <scope>NUCLEOTIDE SEQUENCE [LARGE SCALE GENOMIC DNA]</scope>
    <source>
        <strain evidence="5 6">5-2</strain>
    </source>
</reference>
<dbReference type="SUPFAM" id="SSF53756">
    <property type="entry name" value="UDP-Glycosyltransferase/glycogen phosphorylase"/>
    <property type="match status" value="1"/>
</dbReference>
<dbReference type="EC" id="2.4.1.-" evidence="5"/>
<name>A0A2P4UNV3_9ACTN</name>
<protein>
    <submittedName>
        <fullName evidence="5">Processive diacylglycerol beta-glucosyltransferase</fullName>
        <ecNumber evidence="5">2.4.1.-</ecNumber>
    </submittedName>
</protein>
<comment type="similarity">
    <text evidence="1">Belongs to the glycosyltransferase 28 family.</text>
</comment>
<dbReference type="Proteomes" id="UP000242367">
    <property type="component" value="Unassembled WGS sequence"/>
</dbReference>
<comment type="caution">
    <text evidence="5">The sequence shown here is derived from an EMBL/GenBank/DDBJ whole genome shotgun (WGS) entry which is preliminary data.</text>
</comment>
<organism evidence="5 6">
    <name type="scientific">Actinomadura rubteroloni</name>
    <dbReference type="NCBI Taxonomy" id="1926885"/>
    <lineage>
        <taxon>Bacteria</taxon>
        <taxon>Bacillati</taxon>
        <taxon>Actinomycetota</taxon>
        <taxon>Actinomycetes</taxon>
        <taxon>Streptosporangiales</taxon>
        <taxon>Thermomonosporaceae</taxon>
        <taxon>Actinomadura</taxon>
    </lineage>
</organism>
<evidence type="ECO:0000313" key="5">
    <source>
        <dbReference type="EMBL" id="POM26731.1"/>
    </source>
</evidence>
<keyword evidence="3 5" id="KW-0808">Transferase</keyword>
<dbReference type="GO" id="GO:0016020">
    <property type="term" value="C:membrane"/>
    <property type="evidence" value="ECO:0007669"/>
    <property type="project" value="GOC"/>
</dbReference>
<dbReference type="EMBL" id="MTBP01000001">
    <property type="protein sequence ID" value="POM26731.1"/>
    <property type="molecule type" value="Genomic_DNA"/>
</dbReference>